<dbReference type="SMART" id="SM00448">
    <property type="entry name" value="REC"/>
    <property type="match status" value="1"/>
</dbReference>
<dbReference type="Proteomes" id="UP000298347">
    <property type="component" value="Unassembled WGS sequence"/>
</dbReference>
<dbReference type="SMART" id="SM00850">
    <property type="entry name" value="LytTR"/>
    <property type="match status" value="1"/>
</dbReference>
<dbReference type="EMBL" id="SRJD01000003">
    <property type="protein sequence ID" value="TGA99392.1"/>
    <property type="molecule type" value="Genomic_DNA"/>
</dbReference>
<feature type="domain" description="HTH LytTR-type" evidence="3">
    <location>
        <begin position="145"/>
        <end position="244"/>
    </location>
</feature>
<dbReference type="PROSITE" id="PS50110">
    <property type="entry name" value="RESPONSE_REGULATORY"/>
    <property type="match status" value="1"/>
</dbReference>
<reference evidence="4 5" key="1">
    <citation type="journal article" date="2015" name="Int. J. Syst. Evol. Microbiol.">
        <title>Sporolactobacillus shoreae sp. nov. and Sporolactobacillus spathodeae sp. nov., two spore-forming lactic acid bacteria isolated from tree barks in Thailand.</title>
        <authorList>
            <person name="Thamacharoensuk T."/>
            <person name="Kitahara M."/>
            <person name="Ohkuma M."/>
            <person name="Thongchul N."/>
            <person name="Tanasupawat S."/>
        </authorList>
    </citation>
    <scope>NUCLEOTIDE SEQUENCE [LARGE SCALE GENOMIC DNA]</scope>
    <source>
        <strain evidence="4 5">BK92</strain>
    </source>
</reference>
<evidence type="ECO:0000259" key="2">
    <source>
        <dbReference type="PROSITE" id="PS50110"/>
    </source>
</evidence>
<comment type="caution">
    <text evidence="4">The sequence shown here is derived from an EMBL/GenBank/DDBJ whole genome shotgun (WGS) entry which is preliminary data.</text>
</comment>
<dbReference type="GO" id="GO:0000156">
    <property type="term" value="F:phosphorelay response regulator activity"/>
    <property type="evidence" value="ECO:0007669"/>
    <property type="project" value="InterPro"/>
</dbReference>
<protein>
    <submittedName>
        <fullName evidence="4">Response regulator transcription factor</fullName>
    </submittedName>
</protein>
<dbReference type="InterPro" id="IPR007492">
    <property type="entry name" value="LytTR_DNA-bd_dom"/>
</dbReference>
<dbReference type="Pfam" id="PF04397">
    <property type="entry name" value="LytTR"/>
    <property type="match status" value="1"/>
</dbReference>
<evidence type="ECO:0000313" key="4">
    <source>
        <dbReference type="EMBL" id="TGA99392.1"/>
    </source>
</evidence>
<feature type="modified residue" description="4-aspartylphosphate" evidence="1">
    <location>
        <position position="72"/>
    </location>
</feature>
<evidence type="ECO:0000259" key="3">
    <source>
        <dbReference type="PROSITE" id="PS50930"/>
    </source>
</evidence>
<keyword evidence="1" id="KW-0597">Phosphoprotein</keyword>
<evidence type="ECO:0000313" key="5">
    <source>
        <dbReference type="Proteomes" id="UP000298347"/>
    </source>
</evidence>
<dbReference type="SUPFAM" id="SSF52172">
    <property type="entry name" value="CheY-like"/>
    <property type="match status" value="1"/>
</dbReference>
<dbReference type="InterPro" id="IPR001789">
    <property type="entry name" value="Sig_transdc_resp-reg_receiver"/>
</dbReference>
<evidence type="ECO:0000256" key="1">
    <source>
        <dbReference type="PROSITE-ProRule" id="PRU00169"/>
    </source>
</evidence>
<dbReference type="AlphaFoldDB" id="A0A4Z0GT36"/>
<organism evidence="4 5">
    <name type="scientific">Sporolactobacillus shoreae</name>
    <dbReference type="NCBI Taxonomy" id="1465501"/>
    <lineage>
        <taxon>Bacteria</taxon>
        <taxon>Bacillati</taxon>
        <taxon>Bacillota</taxon>
        <taxon>Bacilli</taxon>
        <taxon>Bacillales</taxon>
        <taxon>Sporolactobacillaceae</taxon>
        <taxon>Sporolactobacillus</taxon>
    </lineage>
</organism>
<dbReference type="Gene3D" id="3.40.50.2300">
    <property type="match status" value="1"/>
</dbReference>
<feature type="domain" description="Response regulatory" evidence="2">
    <location>
        <begin position="16"/>
        <end position="135"/>
    </location>
</feature>
<proteinExistence type="predicted"/>
<dbReference type="Pfam" id="PF00072">
    <property type="entry name" value="Response_reg"/>
    <property type="match status" value="1"/>
</dbReference>
<dbReference type="PANTHER" id="PTHR37299">
    <property type="entry name" value="TRANSCRIPTIONAL REGULATOR-RELATED"/>
    <property type="match status" value="1"/>
</dbReference>
<dbReference type="GO" id="GO:0003677">
    <property type="term" value="F:DNA binding"/>
    <property type="evidence" value="ECO:0007669"/>
    <property type="project" value="InterPro"/>
</dbReference>
<sequence length="252" mass="28962">MYHRFINPEPRPTMMKIAICDDDQVQRDYLASLVNNWAEHKSDPVVVEKFIDAPSFLFSWSGDKGYDALLLDIQMPGLNGMELARTIRKTDASLAIIFITGFSDYMDEGYDVSALHYLIKPVKEEKLFACLDKVSKKMKTESKTVLIETKGETLRIRQDELICAEAFAHSVEIQAGNQHFVTNLNMVQLEKQLDPVLFFRPHRSYIVGLRYICRFGKNELILDNGFHIPVSRRRYQAANQAFINFFKGGTAR</sequence>
<dbReference type="InterPro" id="IPR011006">
    <property type="entry name" value="CheY-like_superfamily"/>
</dbReference>
<gene>
    <name evidence="4" type="ORF">E4665_03415</name>
</gene>
<name>A0A4Z0GT36_9BACL</name>
<dbReference type="Gene3D" id="2.40.50.1020">
    <property type="entry name" value="LytTr DNA-binding domain"/>
    <property type="match status" value="1"/>
</dbReference>
<keyword evidence="5" id="KW-1185">Reference proteome</keyword>
<dbReference type="PROSITE" id="PS50930">
    <property type="entry name" value="HTH_LYTTR"/>
    <property type="match status" value="1"/>
</dbReference>
<accession>A0A4Z0GT36</accession>
<dbReference type="PANTHER" id="PTHR37299:SF1">
    <property type="entry name" value="STAGE 0 SPORULATION PROTEIN A HOMOLOG"/>
    <property type="match status" value="1"/>
</dbReference>
<dbReference type="InterPro" id="IPR046947">
    <property type="entry name" value="LytR-like"/>
</dbReference>
<dbReference type="OrthoDB" id="9809318at2"/>